<dbReference type="EMBL" id="NWUF01000005">
    <property type="protein sequence ID" value="PCE43072.1"/>
    <property type="molecule type" value="Genomic_DNA"/>
</dbReference>
<dbReference type="OrthoDB" id="9793039at2"/>
<proteinExistence type="predicted"/>
<evidence type="ECO:0000313" key="3">
    <source>
        <dbReference type="Proteomes" id="UP000218934"/>
    </source>
</evidence>
<dbReference type="PROSITE" id="PS51819">
    <property type="entry name" value="VOC"/>
    <property type="match status" value="2"/>
</dbReference>
<dbReference type="Pfam" id="PF00903">
    <property type="entry name" value="Glyoxalase"/>
    <property type="match status" value="2"/>
</dbReference>
<dbReference type="InterPro" id="IPR052164">
    <property type="entry name" value="Anthracycline_SecMetBiosynth"/>
</dbReference>
<feature type="domain" description="VOC" evidence="1">
    <location>
        <begin position="137"/>
        <end position="259"/>
    </location>
</feature>
<dbReference type="Proteomes" id="UP000218934">
    <property type="component" value="Unassembled WGS sequence"/>
</dbReference>
<sequence length="262" mass="27637">MANKFFWYELMTSDHAAAEAFYSKVVGWTLTPFPGDGHPYTVVEAGGRGVGGLMPIPEEAAANGAKPCWVGYIHVTDIDAAVAGVKAHGGAVHHGPDMIPTVGRFAVCADPQGAMFNMLQPATQGELPDLPMGTAGGVDWHELHSSDWQAGLAFYKAQFGWSGTGAMDMGPMGTYQFFAMEPVEGDGPCETTAGGMMTDPGASRPYWTFYVHVDDIDAAVGRVKDNGGSILMGPEQVPGGVWVINAVDPQGALFALVGNRKE</sequence>
<feature type="domain" description="VOC" evidence="1">
    <location>
        <begin position="4"/>
        <end position="121"/>
    </location>
</feature>
<keyword evidence="3" id="KW-1185">Reference proteome</keyword>
<dbReference type="InterPro" id="IPR029068">
    <property type="entry name" value="Glyas_Bleomycin-R_OHBP_Dase"/>
</dbReference>
<dbReference type="SUPFAM" id="SSF54593">
    <property type="entry name" value="Glyoxalase/Bleomycin resistance protein/Dihydroxybiphenyl dioxygenase"/>
    <property type="match status" value="2"/>
</dbReference>
<evidence type="ECO:0000313" key="2">
    <source>
        <dbReference type="EMBL" id="PCE43072.1"/>
    </source>
</evidence>
<dbReference type="Gene3D" id="3.10.180.10">
    <property type="entry name" value="2,3-Dihydroxybiphenyl 1,2-Dioxygenase, domain 1"/>
    <property type="match status" value="2"/>
</dbReference>
<comment type="caution">
    <text evidence="2">The sequence shown here is derived from an EMBL/GenBank/DDBJ whole genome shotgun (WGS) entry which is preliminary data.</text>
</comment>
<dbReference type="AlphaFoldDB" id="A0A2A4FZC0"/>
<dbReference type="PANTHER" id="PTHR33993">
    <property type="entry name" value="GLYOXALASE-RELATED"/>
    <property type="match status" value="1"/>
</dbReference>
<protein>
    <submittedName>
        <fullName evidence="2">VOC family protein</fullName>
    </submittedName>
</protein>
<evidence type="ECO:0000259" key="1">
    <source>
        <dbReference type="PROSITE" id="PS51819"/>
    </source>
</evidence>
<dbReference type="InterPro" id="IPR004360">
    <property type="entry name" value="Glyas_Fos-R_dOase_dom"/>
</dbReference>
<dbReference type="KEGG" id="rdi:CMV14_17380"/>
<gene>
    <name evidence="2" type="ORF">COO09_07165</name>
</gene>
<dbReference type="InterPro" id="IPR037523">
    <property type="entry name" value="VOC_core"/>
</dbReference>
<dbReference type="CDD" id="cd07247">
    <property type="entry name" value="SgaA_N_like"/>
    <property type="match status" value="2"/>
</dbReference>
<organism evidence="2 3">
    <name type="scientific">Rhizorhabdus dicambivorans</name>
    <dbReference type="NCBI Taxonomy" id="1850238"/>
    <lineage>
        <taxon>Bacteria</taxon>
        <taxon>Pseudomonadati</taxon>
        <taxon>Pseudomonadota</taxon>
        <taxon>Alphaproteobacteria</taxon>
        <taxon>Sphingomonadales</taxon>
        <taxon>Sphingomonadaceae</taxon>
        <taxon>Rhizorhabdus</taxon>
    </lineage>
</organism>
<name>A0A2A4FZC0_9SPHN</name>
<dbReference type="RefSeq" id="WP_066962222.1">
    <property type="nucleotide sequence ID" value="NZ_CP023449.1"/>
</dbReference>
<dbReference type="PANTHER" id="PTHR33993:SF14">
    <property type="entry name" value="GB|AAF24581.1"/>
    <property type="match status" value="1"/>
</dbReference>
<reference evidence="2 3" key="1">
    <citation type="submission" date="2017-09" db="EMBL/GenBank/DDBJ databases">
        <title>The Catabolism of 3,6-Dichlorosalicylic acid is Initiated by the Cytochrome P450 Monooxygenase DsmABC in Rhizorhabdus dicambivorans Ndbn-20.</title>
        <authorList>
            <person name="Na L."/>
        </authorList>
    </citation>
    <scope>NUCLEOTIDE SEQUENCE [LARGE SCALE GENOMIC DNA]</scope>
    <source>
        <strain evidence="2 3">Ndbn-20m</strain>
    </source>
</reference>
<accession>A0A2A4FZC0</accession>